<dbReference type="PANTHER" id="PTHR30572">
    <property type="entry name" value="MEMBRANE COMPONENT OF TRANSPORTER-RELATED"/>
    <property type="match status" value="1"/>
</dbReference>
<proteinExistence type="predicted"/>
<evidence type="ECO:0000313" key="2">
    <source>
        <dbReference type="EMBL" id="AIG00106.1"/>
    </source>
</evidence>
<dbReference type="GO" id="GO:0022857">
    <property type="term" value="F:transmembrane transporter activity"/>
    <property type="evidence" value="ECO:0007669"/>
    <property type="project" value="TreeGrafter"/>
</dbReference>
<dbReference type="eggNOG" id="COG0577">
    <property type="taxonomic scope" value="Bacteria"/>
</dbReference>
<protein>
    <recommendedName>
        <fullName evidence="4">ABC transporter permease</fullName>
    </recommendedName>
</protein>
<dbReference type="AlphaFoldDB" id="A0A075P594"/>
<feature type="transmembrane region" description="Helical" evidence="1">
    <location>
        <begin position="408"/>
        <end position="426"/>
    </location>
</feature>
<evidence type="ECO:0000256" key="1">
    <source>
        <dbReference type="SAM" id="Phobius"/>
    </source>
</evidence>
<gene>
    <name evidence="2" type="ORF">EP13_16235</name>
</gene>
<dbReference type="GO" id="GO:0005886">
    <property type="term" value="C:plasma membrane"/>
    <property type="evidence" value="ECO:0007669"/>
    <property type="project" value="TreeGrafter"/>
</dbReference>
<dbReference type="KEGG" id="aal:EP13_16235"/>
<feature type="transmembrane region" description="Helical" evidence="1">
    <location>
        <begin position="719"/>
        <end position="738"/>
    </location>
</feature>
<dbReference type="InterPro" id="IPR050250">
    <property type="entry name" value="Macrolide_Exporter_MacB"/>
</dbReference>
<dbReference type="GeneID" id="78256434"/>
<name>A0A075P594_9ALTE</name>
<sequence>MFFRTVKLNLDLTLNWWLQNKRSVSFWLSLILLALPLTFFIQASIIKQAYQTPTYLGVDELNGVQQVRYLYEQTDTPLPYYLAEEKVPGYRYNVMYEKSQWLKVNLPAPTDVQASFVSGSYLELGIKPLKGHLTNLEYPSPDSNLHVAISYRFWRDQMQQKPVIGRTLTINEHTATIDAIMPENFLGFRQQDRADIIVPFAFLPKLTSSNLSSLSPDVMSYLVSNTSFSDDDMTQFSQYFSESLLMFDGEKLKLSDAFGVSFSAYKKIQARLFRLIQLFSILFVFSFIAFLSYVLNNNEARQNEVTLRQHLGARNAHIKWQFALETSLSFALLLLFVLLLLPATGKLVTFVIPETVAFNHLSWSLVLKICAAVFVLLTALSILLFAVQATFLGNTLGRGATASVAQKFQTFVILSIMVGLSALSLAKAVEVLQKQYAYFHIERGYNPEGLYIVHFDRPRFGDTFYTNNLPQLFLNGLDQQPEISGSALTNMPFMLGNTSYTNLYTPSMQPLGGGNNPQVLSASVSPDFFNLADIQLIKGSQLHWGSFKDVVINEQLYQSIFNGKDLAGLHLVGFTTEGEKFTLNVVGVVANVHFQSKDNKVPPLVYRITPTLTGFESLLIRSDASASNILNAVENGLQQIDTSLSNPKLLRISDLIDKQEAPQLALISLSLLVTVVLLVTTTVFSINSIQLILKKSRREIALRLNLGALPHHVASSNTLTYMAVSTPIVAIMIAITLLRWPDLYANMAQAVFVCLCFISVSLFAVLALLLKGTHSIKRNAWLSLT</sequence>
<dbReference type="RefSeq" id="WP_044058131.1">
    <property type="nucleotide sequence ID" value="NZ_CBCSKJ010000008.1"/>
</dbReference>
<evidence type="ECO:0000313" key="3">
    <source>
        <dbReference type="Proteomes" id="UP000056090"/>
    </source>
</evidence>
<feature type="transmembrane region" description="Helical" evidence="1">
    <location>
        <begin position="365"/>
        <end position="388"/>
    </location>
</feature>
<feature type="transmembrane region" description="Helical" evidence="1">
    <location>
        <begin position="330"/>
        <end position="353"/>
    </location>
</feature>
<feature type="transmembrane region" description="Helical" evidence="1">
    <location>
        <begin position="750"/>
        <end position="770"/>
    </location>
</feature>
<dbReference type="Proteomes" id="UP000056090">
    <property type="component" value="Chromosome"/>
</dbReference>
<organism evidence="2 3">
    <name type="scientific">Alteromonas australica</name>
    <dbReference type="NCBI Taxonomy" id="589873"/>
    <lineage>
        <taxon>Bacteria</taxon>
        <taxon>Pseudomonadati</taxon>
        <taxon>Pseudomonadota</taxon>
        <taxon>Gammaproteobacteria</taxon>
        <taxon>Alteromonadales</taxon>
        <taxon>Alteromonadaceae</taxon>
        <taxon>Alteromonas/Salinimonas group</taxon>
        <taxon>Alteromonas</taxon>
    </lineage>
</organism>
<feature type="transmembrane region" description="Helical" evidence="1">
    <location>
        <begin position="275"/>
        <end position="295"/>
    </location>
</feature>
<feature type="transmembrane region" description="Helical" evidence="1">
    <location>
        <begin position="24"/>
        <end position="46"/>
    </location>
</feature>
<dbReference type="PANTHER" id="PTHR30572:SF4">
    <property type="entry name" value="ABC TRANSPORTER PERMEASE YTRF"/>
    <property type="match status" value="1"/>
</dbReference>
<dbReference type="EMBL" id="CP008849">
    <property type="protein sequence ID" value="AIG00106.1"/>
    <property type="molecule type" value="Genomic_DNA"/>
</dbReference>
<reference evidence="2 3" key="1">
    <citation type="submission" date="2014-06" db="EMBL/GenBank/DDBJ databases">
        <title>Genomes of Alteromonas australica, a world apart.</title>
        <authorList>
            <person name="Gonzaga A."/>
            <person name="Lopez-Perez M."/>
            <person name="Rodriguez-Valera F."/>
        </authorList>
    </citation>
    <scope>NUCLEOTIDE SEQUENCE [LARGE SCALE GENOMIC DNA]</scope>
    <source>
        <strain evidence="2 3">H 17</strain>
    </source>
</reference>
<keyword evidence="1" id="KW-0812">Transmembrane</keyword>
<keyword evidence="1" id="KW-0472">Membrane</keyword>
<feature type="transmembrane region" description="Helical" evidence="1">
    <location>
        <begin position="664"/>
        <end position="686"/>
    </location>
</feature>
<keyword evidence="1" id="KW-1133">Transmembrane helix</keyword>
<accession>A0A075P594</accession>
<evidence type="ECO:0008006" key="4">
    <source>
        <dbReference type="Google" id="ProtNLM"/>
    </source>
</evidence>
<keyword evidence="3" id="KW-1185">Reference proteome</keyword>